<feature type="non-terminal residue" evidence="1">
    <location>
        <position position="1"/>
    </location>
</feature>
<organism evidence="1 2">
    <name type="scientific">Listeria marthii FSL S4-120</name>
    <dbReference type="NCBI Taxonomy" id="702457"/>
    <lineage>
        <taxon>Bacteria</taxon>
        <taxon>Bacillati</taxon>
        <taxon>Bacillota</taxon>
        <taxon>Bacilli</taxon>
        <taxon>Bacillales</taxon>
        <taxon>Listeriaceae</taxon>
        <taxon>Listeria</taxon>
    </lineage>
</organism>
<proteinExistence type="predicted"/>
<dbReference type="EMBL" id="ADXF01000767">
    <property type="protein sequence ID" value="EFR87289.1"/>
    <property type="molecule type" value="Genomic_DNA"/>
</dbReference>
<sequence>GGDFGYFPSYALGLMYAAQFYHQMQKEIPNIDAIIASDDYTELKTWLTEHVHKFGKTKKPLEILTDTTGEGLNPTYLLDLLEKRYAYVYQFNK</sequence>
<gene>
    <name evidence="1" type="ORF">NT05LM_2217</name>
</gene>
<dbReference type="Proteomes" id="UP000003412">
    <property type="component" value="Chromosome"/>
</dbReference>
<dbReference type="InterPro" id="IPR001333">
    <property type="entry name" value="Peptidase_M32_Taq"/>
</dbReference>
<name>A0ABN0BW24_9LIST</name>
<evidence type="ECO:0000313" key="1">
    <source>
        <dbReference type="EMBL" id="EFR87289.1"/>
    </source>
</evidence>
<protein>
    <submittedName>
        <fullName evidence="1">Thermostable carboxypeptidase 1</fullName>
    </submittedName>
</protein>
<keyword evidence="1" id="KW-0378">Hydrolase</keyword>
<keyword evidence="1" id="KW-0121">Carboxypeptidase</keyword>
<dbReference type="SUPFAM" id="SSF55486">
    <property type="entry name" value="Metalloproteases ('zincins'), catalytic domain"/>
    <property type="match status" value="1"/>
</dbReference>
<dbReference type="PROSITE" id="PS52034">
    <property type="entry name" value="PEPTIDASE_M32"/>
    <property type="match status" value="1"/>
</dbReference>
<dbReference type="Gene3D" id="1.10.1370.30">
    <property type="match status" value="1"/>
</dbReference>
<dbReference type="GO" id="GO:0004180">
    <property type="term" value="F:carboxypeptidase activity"/>
    <property type="evidence" value="ECO:0007669"/>
    <property type="project" value="UniProtKB-KW"/>
</dbReference>
<dbReference type="PANTHER" id="PTHR34217:SF1">
    <property type="entry name" value="CARBOXYPEPTIDASE 1"/>
    <property type="match status" value="1"/>
</dbReference>
<reference evidence="1 2" key="1">
    <citation type="journal article" date="2010" name="Microbiol. Resour. Announc.">
        <title>Comparative genomics of the bacterial genus Listeria: Genome evolution is characterized by limited gene acquisition and limited gene loss.</title>
        <authorList>
            <person name="den Bakker H.C."/>
            <person name="Cummings C.A."/>
            <person name="Ferreira V."/>
            <person name="Vatta P."/>
            <person name="Orsi R.H."/>
            <person name="Degoricija L."/>
            <person name="Barker M."/>
            <person name="Petrauskene O."/>
            <person name="Furtado M.R."/>
            <person name="Wiedmann M."/>
        </authorList>
    </citation>
    <scope>NUCLEOTIDE SEQUENCE [LARGE SCALE GENOMIC DNA]</scope>
    <source>
        <strain evidence="1 2">FSL S4-120</strain>
    </source>
</reference>
<comment type="caution">
    <text evidence="1">The sequence shown here is derived from an EMBL/GenBank/DDBJ whole genome shotgun (WGS) entry which is preliminary data.</text>
</comment>
<keyword evidence="2" id="KW-1185">Reference proteome</keyword>
<evidence type="ECO:0000313" key="2">
    <source>
        <dbReference type="Proteomes" id="UP000003412"/>
    </source>
</evidence>
<dbReference type="Pfam" id="PF02074">
    <property type="entry name" value="Peptidase_M32"/>
    <property type="match status" value="1"/>
</dbReference>
<dbReference type="PANTHER" id="PTHR34217">
    <property type="entry name" value="METAL-DEPENDENT CARBOXYPEPTIDASE"/>
    <property type="match status" value="1"/>
</dbReference>
<accession>A0ABN0BW24</accession>
<keyword evidence="1" id="KW-0645">Protease</keyword>